<evidence type="ECO:0000256" key="8">
    <source>
        <dbReference type="SAM" id="Phobius"/>
    </source>
</evidence>
<dbReference type="CDD" id="cd06434">
    <property type="entry name" value="GT2_HAS"/>
    <property type="match status" value="1"/>
</dbReference>
<dbReference type="EMBL" id="NAJN01000160">
    <property type="protein sequence ID" value="TKA78026.1"/>
    <property type="molecule type" value="Genomic_DNA"/>
</dbReference>
<proteinExistence type="predicted"/>
<gene>
    <name evidence="9" type="ORF">B0A49_06887</name>
</gene>
<evidence type="ECO:0000256" key="6">
    <source>
        <dbReference type="ARBA" id="ARBA00023136"/>
    </source>
</evidence>
<dbReference type="GO" id="GO:0016757">
    <property type="term" value="F:glycosyltransferase activity"/>
    <property type="evidence" value="ECO:0007669"/>
    <property type="project" value="UniProtKB-KW"/>
</dbReference>
<evidence type="ECO:0008006" key="11">
    <source>
        <dbReference type="Google" id="ProtNLM"/>
    </source>
</evidence>
<dbReference type="STRING" id="331657.A0A4U0XNS6"/>
<evidence type="ECO:0000313" key="10">
    <source>
        <dbReference type="Proteomes" id="UP000308768"/>
    </source>
</evidence>
<comment type="subcellular location">
    <subcellularLocation>
        <location evidence="1">Membrane</location>
    </subcellularLocation>
</comment>
<evidence type="ECO:0000256" key="4">
    <source>
        <dbReference type="ARBA" id="ARBA00022692"/>
    </source>
</evidence>
<dbReference type="InterPro" id="IPR052427">
    <property type="entry name" value="Glycosyltrans_GT2/GT47"/>
</dbReference>
<keyword evidence="3" id="KW-0808">Transferase</keyword>
<dbReference type="Gene3D" id="3.90.550.10">
    <property type="entry name" value="Spore Coat Polysaccharide Biosynthesis Protein SpsA, Chain A"/>
    <property type="match status" value="1"/>
</dbReference>
<feature type="transmembrane region" description="Helical" evidence="8">
    <location>
        <begin position="7"/>
        <end position="29"/>
    </location>
</feature>
<evidence type="ECO:0000256" key="7">
    <source>
        <dbReference type="ARBA" id="ARBA00023180"/>
    </source>
</evidence>
<dbReference type="OrthoDB" id="3828420at2759"/>
<keyword evidence="4 8" id="KW-0812">Transmembrane</keyword>
<keyword evidence="6 8" id="KW-0472">Membrane</keyword>
<keyword evidence="10" id="KW-1185">Reference proteome</keyword>
<dbReference type="PANTHER" id="PTHR47844">
    <property type="entry name" value="SYNTHASE CPS1, PUTATIVE (AFU_ORTHOLOGUE AFUA_7G02500)-RELATED"/>
    <property type="match status" value="1"/>
</dbReference>
<evidence type="ECO:0000256" key="2">
    <source>
        <dbReference type="ARBA" id="ARBA00022676"/>
    </source>
</evidence>
<evidence type="ECO:0000256" key="3">
    <source>
        <dbReference type="ARBA" id="ARBA00022679"/>
    </source>
</evidence>
<dbReference type="AlphaFoldDB" id="A0A4U0XNS6"/>
<accession>A0A4U0XNS6</accession>
<name>A0A4U0XNS6_9PEZI</name>
<keyword evidence="5 8" id="KW-1133">Transmembrane helix</keyword>
<evidence type="ECO:0000313" key="9">
    <source>
        <dbReference type="EMBL" id="TKA78026.1"/>
    </source>
</evidence>
<dbReference type="Pfam" id="PF13641">
    <property type="entry name" value="Glyco_tranf_2_3"/>
    <property type="match status" value="1"/>
</dbReference>
<evidence type="ECO:0000256" key="5">
    <source>
        <dbReference type="ARBA" id="ARBA00022989"/>
    </source>
</evidence>
<reference evidence="9 10" key="1">
    <citation type="submission" date="2017-03" db="EMBL/GenBank/DDBJ databases">
        <title>Genomes of endolithic fungi from Antarctica.</title>
        <authorList>
            <person name="Coleine C."/>
            <person name="Masonjones S."/>
            <person name="Stajich J.E."/>
        </authorList>
    </citation>
    <scope>NUCLEOTIDE SEQUENCE [LARGE SCALE GENOMIC DNA]</scope>
    <source>
        <strain evidence="9 10">CCFEE 5187</strain>
    </source>
</reference>
<dbReference type="InterPro" id="IPR029044">
    <property type="entry name" value="Nucleotide-diphossugar_trans"/>
</dbReference>
<keyword evidence="2" id="KW-0328">Glycosyltransferase</keyword>
<dbReference type="SUPFAM" id="SSF53448">
    <property type="entry name" value="Nucleotide-diphospho-sugar transferases"/>
    <property type="match status" value="1"/>
</dbReference>
<comment type="caution">
    <text evidence="9">The sequence shown here is derived from an EMBL/GenBank/DDBJ whole genome shotgun (WGS) entry which is preliminary data.</text>
</comment>
<evidence type="ECO:0000256" key="1">
    <source>
        <dbReference type="ARBA" id="ARBA00004370"/>
    </source>
</evidence>
<keyword evidence="7" id="KW-0325">Glycoprotein</keyword>
<dbReference type="GO" id="GO:0016020">
    <property type="term" value="C:membrane"/>
    <property type="evidence" value="ECO:0007669"/>
    <property type="project" value="UniProtKB-SubCell"/>
</dbReference>
<protein>
    <recommendedName>
        <fullName evidence="11">Glycosyltransferase 2-like domain-containing protein</fullName>
    </recommendedName>
</protein>
<organism evidence="9 10">
    <name type="scientific">Cryomyces minteri</name>
    <dbReference type="NCBI Taxonomy" id="331657"/>
    <lineage>
        <taxon>Eukaryota</taxon>
        <taxon>Fungi</taxon>
        <taxon>Dikarya</taxon>
        <taxon>Ascomycota</taxon>
        <taxon>Pezizomycotina</taxon>
        <taxon>Dothideomycetes</taxon>
        <taxon>Dothideomycetes incertae sedis</taxon>
        <taxon>Cryomyces</taxon>
    </lineage>
</organism>
<dbReference type="PANTHER" id="PTHR47844:SF1">
    <property type="entry name" value="EXOSTOSIN-LIKE 2"/>
    <property type="match status" value="1"/>
</dbReference>
<sequence>MYSALEVFVYLFLFRYVRLIVNVISHWTFKPIPPPDDPTYTSQDVTVIIPSIAGDGDELQETIRGCLSANPFEVILVTVDANLKRAYAMAAAIHSKKIRVLSVTQANKRRQMSRAIPEVLTPITVFADDDVIWPPSVLKWMLAPFEDPRMGGVGTNQSLRRGDNLSFTGWVWDYLGSIYLRRRNFDISACTHMDGGLPCLSGRTVAYRTHILQDPEFTFGFTNETWRSYQLNADDDNFITRWMVSHHWKTYVQYHKECEVQTTLERGPKYMKQCLRWLRSNWRSNLTSMFVERDVWRQQPWSTYAVQQTTLTGWPLLIDSALVSLCWRITRPYTHDEKLFYRGLLIAWIIFSKIVKNLEHYVRHPVDLLLLPIGIGFAYLHGSVLKLNALFTLDITAWGSRDGADNDDAARMIRIHPDAGSSLLRKAMAYRFTILRPHMRYPWDRLVYFIDRRLRSRPSPSQKLANWRTGELAQGGFT</sequence>
<dbReference type="Proteomes" id="UP000308768">
    <property type="component" value="Unassembled WGS sequence"/>
</dbReference>